<dbReference type="EMBL" id="JAGXEW010000331">
    <property type="protein sequence ID" value="KAK1141194.1"/>
    <property type="molecule type" value="Genomic_DNA"/>
</dbReference>
<reference evidence="2" key="1">
    <citation type="submission" date="2022-02" db="EMBL/GenBank/DDBJ databases">
        <title>Atlantic sturgeon de novo genome assembly.</title>
        <authorList>
            <person name="Stock M."/>
            <person name="Klopp C."/>
            <person name="Guiguen Y."/>
            <person name="Cabau C."/>
            <person name="Parinello H."/>
            <person name="Santidrian Yebra-Pimentel E."/>
            <person name="Kuhl H."/>
            <person name="Dirks R.P."/>
            <person name="Guessner J."/>
            <person name="Wuertz S."/>
            <person name="Du K."/>
            <person name="Schartl M."/>
        </authorList>
    </citation>
    <scope>NUCLEOTIDE SEQUENCE</scope>
    <source>
        <strain evidence="2">STURGEONOMICS-FGT-2020</strain>
        <tissue evidence="2">Whole blood</tissue>
    </source>
</reference>
<dbReference type="PANTHER" id="PTHR35347:SF1">
    <property type="entry name" value="COILED-COIL DOMAIN-CONTAINING PROTEIN 175"/>
    <property type="match status" value="1"/>
</dbReference>
<accession>A0AAD8CH17</accession>
<sequence length="153" mass="18176">ENMSFNSENLDKELTALTEGFKIESQALCDKILQVDEEMRQVEEINLVHQQMISSQTENFQAVRAREDVVLAFHMDDTKLINMEMHRTKLDELKEQLVKEQKKRLLFEVKQEELSNELERWKHAHTEYIEEINTNIELNKNKCAELIDEVWGL</sequence>
<evidence type="ECO:0000256" key="1">
    <source>
        <dbReference type="SAM" id="Coils"/>
    </source>
</evidence>
<dbReference type="Proteomes" id="UP001230051">
    <property type="component" value="Unassembled WGS sequence"/>
</dbReference>
<dbReference type="InterPro" id="IPR038834">
    <property type="entry name" value="CCDC175"/>
</dbReference>
<dbReference type="PANTHER" id="PTHR35347">
    <property type="entry name" value="COILED-COIL DOMAIN-CONTAINING PROTEIN 175"/>
    <property type="match status" value="1"/>
</dbReference>
<feature type="non-terminal residue" evidence="2">
    <location>
        <position position="153"/>
    </location>
</feature>
<protein>
    <submittedName>
        <fullName evidence="2">Uncharacterized protein</fullName>
    </submittedName>
</protein>
<comment type="caution">
    <text evidence="2">The sequence shown here is derived from an EMBL/GenBank/DDBJ whole genome shotgun (WGS) entry which is preliminary data.</text>
</comment>
<proteinExistence type="predicted"/>
<keyword evidence="1" id="KW-0175">Coiled coil</keyword>
<organism evidence="2 3">
    <name type="scientific">Acipenser oxyrinchus oxyrinchus</name>
    <dbReference type="NCBI Taxonomy" id="40147"/>
    <lineage>
        <taxon>Eukaryota</taxon>
        <taxon>Metazoa</taxon>
        <taxon>Chordata</taxon>
        <taxon>Craniata</taxon>
        <taxon>Vertebrata</taxon>
        <taxon>Euteleostomi</taxon>
        <taxon>Actinopterygii</taxon>
        <taxon>Chondrostei</taxon>
        <taxon>Acipenseriformes</taxon>
        <taxon>Acipenseridae</taxon>
        <taxon>Acipenser</taxon>
    </lineage>
</organism>
<evidence type="ECO:0000313" key="2">
    <source>
        <dbReference type="EMBL" id="KAK1141194.1"/>
    </source>
</evidence>
<evidence type="ECO:0000313" key="3">
    <source>
        <dbReference type="Proteomes" id="UP001230051"/>
    </source>
</evidence>
<feature type="coiled-coil region" evidence="1">
    <location>
        <begin position="83"/>
        <end position="149"/>
    </location>
</feature>
<gene>
    <name evidence="2" type="ORF">AOXY_G37189</name>
</gene>
<name>A0AAD8CH17_ACIOX</name>
<dbReference type="AlphaFoldDB" id="A0AAD8CH17"/>
<keyword evidence="3" id="KW-1185">Reference proteome</keyword>